<evidence type="ECO:0000313" key="4">
    <source>
        <dbReference type="Proteomes" id="UP000464658"/>
    </source>
</evidence>
<dbReference type="InterPro" id="IPR036291">
    <property type="entry name" value="NAD(P)-bd_dom_sf"/>
</dbReference>
<dbReference type="InterPro" id="IPR045017">
    <property type="entry name" value="DECR2-like"/>
</dbReference>
<dbReference type="InterPro" id="IPR002347">
    <property type="entry name" value="SDR_fam"/>
</dbReference>
<evidence type="ECO:0000256" key="2">
    <source>
        <dbReference type="ARBA" id="ARBA00023002"/>
    </source>
</evidence>
<dbReference type="Pfam" id="PF00106">
    <property type="entry name" value="adh_short"/>
    <property type="match status" value="1"/>
</dbReference>
<dbReference type="PANTHER" id="PTHR43296:SF2">
    <property type="entry name" value="PEROXISOMAL 2,4-DIENOYL-COA REDUCTASE [(3E)-ENOYL-COA-PRODUCING]"/>
    <property type="match status" value="1"/>
</dbReference>
<gene>
    <name evidence="3" type="ORF">BsIDN1_25240</name>
</gene>
<protein>
    <submittedName>
        <fullName evidence="3">Uncharacterized protein</fullName>
    </submittedName>
</protein>
<reference evidence="3 4" key="1">
    <citation type="submission" date="2019-12" db="EMBL/GenBank/DDBJ databases">
        <title>Full genome sequence of a Bacillus safensis strain isolated from commercially available natto in Indonesia.</title>
        <authorList>
            <person name="Yoshida M."/>
            <person name="Uomi M."/>
            <person name="Waturangi D."/>
            <person name="Ekaputri J.J."/>
            <person name="Setiamarga D.H.E."/>
        </authorList>
    </citation>
    <scope>NUCLEOTIDE SEQUENCE [LARGE SCALE GENOMIC DNA]</scope>
    <source>
        <strain evidence="3 4">IDN1</strain>
    </source>
</reference>
<dbReference type="AlphaFoldDB" id="A0A5S9MBI1"/>
<dbReference type="EMBL" id="AP021906">
    <property type="protein sequence ID" value="BBP88906.1"/>
    <property type="molecule type" value="Genomic_DNA"/>
</dbReference>
<proteinExistence type="predicted"/>
<keyword evidence="1" id="KW-0521">NADP</keyword>
<dbReference type="GO" id="GO:0009062">
    <property type="term" value="P:fatty acid catabolic process"/>
    <property type="evidence" value="ECO:0007669"/>
    <property type="project" value="InterPro"/>
</dbReference>
<accession>A0A5S9MBI1</accession>
<dbReference type="Gene3D" id="3.40.50.720">
    <property type="entry name" value="NAD(P)-binding Rossmann-like Domain"/>
    <property type="match status" value="1"/>
</dbReference>
<evidence type="ECO:0000313" key="3">
    <source>
        <dbReference type="EMBL" id="BBP88906.1"/>
    </source>
</evidence>
<evidence type="ECO:0000256" key="1">
    <source>
        <dbReference type="ARBA" id="ARBA00022857"/>
    </source>
</evidence>
<sequence>MKQKGGSVAYFQMDVRNPEDADHMVKFAVDTFGDVDALINNAAGNFLVPAEKLSPNGWKLSLILC</sequence>
<dbReference type="GO" id="GO:0008670">
    <property type="term" value="F:2,4-dienoyl-CoA reductase (NADPH) activity"/>
    <property type="evidence" value="ECO:0007669"/>
    <property type="project" value="InterPro"/>
</dbReference>
<dbReference type="SUPFAM" id="SSF51735">
    <property type="entry name" value="NAD(P)-binding Rossmann-fold domains"/>
    <property type="match status" value="1"/>
</dbReference>
<name>A0A5S9MBI1_BACIA</name>
<dbReference type="PANTHER" id="PTHR43296">
    <property type="entry name" value="PEROXISOMAL 2,4-DIENOYL-COA REDUCTASE"/>
    <property type="match status" value="1"/>
</dbReference>
<keyword evidence="2" id="KW-0560">Oxidoreductase</keyword>
<organism evidence="3 4">
    <name type="scientific">Bacillus safensis</name>
    <dbReference type="NCBI Taxonomy" id="561879"/>
    <lineage>
        <taxon>Bacteria</taxon>
        <taxon>Bacillati</taxon>
        <taxon>Bacillota</taxon>
        <taxon>Bacilli</taxon>
        <taxon>Bacillales</taxon>
        <taxon>Bacillaceae</taxon>
        <taxon>Bacillus</taxon>
    </lineage>
</organism>
<dbReference type="Proteomes" id="UP000464658">
    <property type="component" value="Chromosome"/>
</dbReference>